<name>A0ABW1NDD7_9ACTN</name>
<evidence type="ECO:0000256" key="1">
    <source>
        <dbReference type="ARBA" id="ARBA00022722"/>
    </source>
</evidence>
<comment type="subunit">
    <text evidence="8">Homodimer, forms a heterotetramer with a Cas2 homodimer.</text>
</comment>
<keyword evidence="4 8" id="KW-0378">Hydrolase</keyword>
<keyword evidence="1 8" id="KW-0540">Nuclease</keyword>
<proteinExistence type="inferred from homology"/>
<feature type="binding site" evidence="8">
    <location>
        <position position="147"/>
    </location>
    <ligand>
        <name>Mn(2+)</name>
        <dbReference type="ChEBI" id="CHEBI:29035"/>
    </ligand>
</feature>
<gene>
    <name evidence="9" type="primary">cas1e</name>
    <name evidence="8" type="synonym">cas1</name>
    <name evidence="9" type="ORF">ACFP1K_09170</name>
</gene>
<comment type="function">
    <text evidence="8">CRISPR (clustered regularly interspaced short palindromic repeat), is an adaptive immune system that provides protection against mobile genetic elements (viruses, transposable elements and conjugative plasmids). CRISPR clusters contain spacers, sequences complementary to antecedent mobile elements, and target invading nucleic acids. CRISPR clusters are transcribed and processed into CRISPR RNA (crRNA). Acts as a dsDNA endonuclease. Involved in the integration of spacer DNA into the CRISPR cassette.</text>
</comment>
<dbReference type="Proteomes" id="UP001596137">
    <property type="component" value="Unassembled WGS sequence"/>
</dbReference>
<dbReference type="RefSeq" id="WP_380749046.1">
    <property type="nucleotide sequence ID" value="NZ_JBHSRF010000009.1"/>
</dbReference>
<feature type="binding site" evidence="8">
    <location>
        <position position="227"/>
    </location>
    <ligand>
        <name>Mn(2+)</name>
        <dbReference type="ChEBI" id="CHEBI:29035"/>
    </ligand>
</feature>
<comment type="similarity">
    <text evidence="8">Belongs to the CRISPR-associated endonuclease Cas1 family.</text>
</comment>
<comment type="caution">
    <text evidence="9">The sequence shown here is derived from an EMBL/GenBank/DDBJ whole genome shotgun (WGS) entry which is preliminary data.</text>
</comment>
<evidence type="ECO:0000256" key="4">
    <source>
        <dbReference type="ARBA" id="ARBA00022801"/>
    </source>
</evidence>
<dbReference type="EC" id="3.1.-.-" evidence="8"/>
<evidence type="ECO:0000256" key="6">
    <source>
        <dbReference type="ARBA" id="ARBA00023118"/>
    </source>
</evidence>
<dbReference type="PANTHER" id="PTHR34353">
    <property type="entry name" value="CRISPR-ASSOCIATED ENDONUCLEASE CAS1 1"/>
    <property type="match status" value="1"/>
</dbReference>
<evidence type="ECO:0000256" key="8">
    <source>
        <dbReference type="HAMAP-Rule" id="MF_01470"/>
    </source>
</evidence>
<keyword evidence="3 8" id="KW-0255">Endonuclease</keyword>
<dbReference type="InterPro" id="IPR042211">
    <property type="entry name" value="CRISPR-assoc_Cas1_N"/>
</dbReference>
<dbReference type="InterPro" id="IPR019851">
    <property type="entry name" value="CRISPR-assoc_Cas1_ECOLI"/>
</dbReference>
<accession>A0ABW1NDD7</accession>
<dbReference type="InterPro" id="IPR050646">
    <property type="entry name" value="Cas1"/>
</dbReference>
<keyword evidence="10" id="KW-1185">Reference proteome</keyword>
<reference evidence="10" key="1">
    <citation type="journal article" date="2019" name="Int. J. Syst. Evol. Microbiol.">
        <title>The Global Catalogue of Microorganisms (GCM) 10K type strain sequencing project: providing services to taxonomists for standard genome sequencing and annotation.</title>
        <authorList>
            <consortium name="The Broad Institute Genomics Platform"/>
            <consortium name="The Broad Institute Genome Sequencing Center for Infectious Disease"/>
            <person name="Wu L."/>
            <person name="Ma J."/>
        </authorList>
    </citation>
    <scope>NUCLEOTIDE SEQUENCE [LARGE SCALE GENOMIC DNA]</scope>
    <source>
        <strain evidence="10">JCM 30346</strain>
    </source>
</reference>
<dbReference type="Pfam" id="PF01867">
    <property type="entry name" value="Cas_Cas1"/>
    <property type="match status" value="1"/>
</dbReference>
<comment type="cofactor">
    <cofactor evidence="8">
        <name>Mg(2+)</name>
        <dbReference type="ChEBI" id="CHEBI:18420"/>
    </cofactor>
    <cofactor evidence="8">
        <name>Mn(2+)</name>
        <dbReference type="ChEBI" id="CHEBI:29035"/>
    </cofactor>
</comment>
<dbReference type="GO" id="GO:0004519">
    <property type="term" value="F:endonuclease activity"/>
    <property type="evidence" value="ECO:0007669"/>
    <property type="project" value="UniProtKB-KW"/>
</dbReference>
<evidence type="ECO:0000256" key="2">
    <source>
        <dbReference type="ARBA" id="ARBA00022723"/>
    </source>
</evidence>
<evidence type="ECO:0000313" key="9">
    <source>
        <dbReference type="EMBL" id="MFC6081328.1"/>
    </source>
</evidence>
<dbReference type="EMBL" id="JBHSRF010000009">
    <property type="protein sequence ID" value="MFC6081328.1"/>
    <property type="molecule type" value="Genomic_DNA"/>
</dbReference>
<evidence type="ECO:0000256" key="7">
    <source>
        <dbReference type="ARBA" id="ARBA00023125"/>
    </source>
</evidence>
<dbReference type="HAMAP" id="MF_01470">
    <property type="entry name" value="Cas1"/>
    <property type="match status" value="1"/>
</dbReference>
<keyword evidence="2 8" id="KW-0479">Metal-binding</keyword>
<evidence type="ECO:0000256" key="5">
    <source>
        <dbReference type="ARBA" id="ARBA00022842"/>
    </source>
</evidence>
<dbReference type="PANTHER" id="PTHR34353:SF3">
    <property type="entry name" value="CRISPR-ASSOCIATED ENDONUCLEASE CAS1"/>
    <property type="match status" value="1"/>
</dbReference>
<keyword evidence="8" id="KW-0464">Manganese</keyword>
<keyword evidence="5 8" id="KW-0460">Magnesium</keyword>
<evidence type="ECO:0000256" key="3">
    <source>
        <dbReference type="ARBA" id="ARBA00022759"/>
    </source>
</evidence>
<dbReference type="NCBIfam" id="TIGR03638">
    <property type="entry name" value="cas1_ECOLI"/>
    <property type="match status" value="1"/>
</dbReference>
<dbReference type="Gene3D" id="1.20.120.920">
    <property type="entry name" value="CRISPR-associated endonuclease Cas1, C-terminal domain"/>
    <property type="match status" value="1"/>
</dbReference>
<protein>
    <recommendedName>
        <fullName evidence="8">CRISPR-associated endonuclease Cas1</fullName>
        <ecNumber evidence="8">3.1.-.-</ecNumber>
    </recommendedName>
</protein>
<feature type="binding site" evidence="8">
    <location>
        <position position="214"/>
    </location>
    <ligand>
        <name>Mn(2+)</name>
        <dbReference type="ChEBI" id="CHEBI:29035"/>
    </ligand>
</feature>
<dbReference type="InterPro" id="IPR042206">
    <property type="entry name" value="CRISPR-assoc_Cas1_C"/>
</dbReference>
<keyword evidence="7 8" id="KW-0238">DNA-binding</keyword>
<dbReference type="Gene3D" id="3.100.10.20">
    <property type="entry name" value="CRISPR-associated endonuclease Cas1, N-terminal domain"/>
    <property type="match status" value="1"/>
</dbReference>
<dbReference type="InterPro" id="IPR033641">
    <property type="entry name" value="Cas1_I-E"/>
</dbReference>
<organism evidence="9 10">
    <name type="scientific">Sphaerisporangium aureirubrum</name>
    <dbReference type="NCBI Taxonomy" id="1544736"/>
    <lineage>
        <taxon>Bacteria</taxon>
        <taxon>Bacillati</taxon>
        <taxon>Actinomycetota</taxon>
        <taxon>Actinomycetes</taxon>
        <taxon>Streptosporangiales</taxon>
        <taxon>Streptosporangiaceae</taxon>
        <taxon>Sphaerisporangium</taxon>
    </lineage>
</organism>
<dbReference type="CDD" id="cd09719">
    <property type="entry name" value="Cas1_I-E"/>
    <property type="match status" value="1"/>
</dbReference>
<evidence type="ECO:0000313" key="10">
    <source>
        <dbReference type="Proteomes" id="UP001596137"/>
    </source>
</evidence>
<dbReference type="NCBIfam" id="TIGR00287">
    <property type="entry name" value="cas1"/>
    <property type="match status" value="1"/>
</dbReference>
<keyword evidence="6 8" id="KW-0051">Antiviral defense</keyword>
<dbReference type="InterPro" id="IPR002729">
    <property type="entry name" value="CRISPR-assoc_Cas1"/>
</dbReference>
<sequence>MSTVGRRGASSPRELTRMGDRISFIYLERCTLHRDDNALTAEDATGVTHIPSATIGTLLLGPGTRVTHQAMSVLGDSGAGVVWVGEQGVRFYSGGRSLNRSSALVEAQATKWANRRTRLEVARTMYQMRFPGEDVTGLTRQELLGREGRRVKDCYRTHAQRVGLPWNGRIYQPGDFTAGDPVNQAVTAAAQCMYGIAQTTVTALGCAPGLGFIHSGHELSFVLDIADLYKTEIALPIAFDVAAEDPEDVGSRTRRAIRDHVNKAGLLRRCVEDIKHLLLPDTPIQEDADRVTLQSDHGTEVESGHNHADIYEVDW</sequence>